<feature type="domain" description="TIR" evidence="3">
    <location>
        <begin position="637"/>
        <end position="761"/>
    </location>
</feature>
<dbReference type="EnsemblMetazoa" id="XM_038218282.1">
    <property type="protein sequence ID" value="XP_038074210.1"/>
    <property type="gene ID" value="LOC119742383"/>
</dbReference>
<dbReference type="Gene3D" id="1.25.40.10">
    <property type="entry name" value="Tetratricopeptide repeat domain"/>
    <property type="match status" value="3"/>
</dbReference>
<feature type="region of interest" description="Disordered" evidence="2">
    <location>
        <begin position="539"/>
        <end position="578"/>
    </location>
</feature>
<dbReference type="PROSITE" id="PS50005">
    <property type="entry name" value="TPR"/>
    <property type="match status" value="1"/>
</dbReference>
<dbReference type="Pfam" id="PF13431">
    <property type="entry name" value="TPR_17"/>
    <property type="match status" value="1"/>
</dbReference>
<keyword evidence="1" id="KW-0802">TPR repeat</keyword>
<dbReference type="GO" id="GO:0007165">
    <property type="term" value="P:signal transduction"/>
    <property type="evidence" value="ECO:0007669"/>
    <property type="project" value="InterPro"/>
</dbReference>
<proteinExistence type="predicted"/>
<dbReference type="InterPro" id="IPR019734">
    <property type="entry name" value="TPR_rpt"/>
</dbReference>
<evidence type="ECO:0000313" key="5">
    <source>
        <dbReference type="Proteomes" id="UP000887568"/>
    </source>
</evidence>
<dbReference type="OrthoDB" id="9976543at2759"/>
<dbReference type="SMART" id="SM00028">
    <property type="entry name" value="TPR"/>
    <property type="match status" value="3"/>
</dbReference>
<dbReference type="InterPro" id="IPR042342">
    <property type="entry name" value="TTC22"/>
</dbReference>
<accession>A0A914BEB7</accession>
<evidence type="ECO:0000256" key="1">
    <source>
        <dbReference type="PROSITE-ProRule" id="PRU00339"/>
    </source>
</evidence>
<dbReference type="InterPro" id="IPR011990">
    <property type="entry name" value="TPR-like_helical_dom_sf"/>
</dbReference>
<feature type="compositionally biased region" description="Basic and acidic residues" evidence="2">
    <location>
        <begin position="554"/>
        <end position="573"/>
    </location>
</feature>
<name>A0A914BEB7_PATMI</name>
<dbReference type="RefSeq" id="XP_038074210.1">
    <property type="nucleotide sequence ID" value="XM_038218282.1"/>
</dbReference>
<feature type="repeat" description="TPR" evidence="1">
    <location>
        <begin position="417"/>
        <end position="450"/>
    </location>
</feature>
<dbReference type="OMA" id="GFETECK"/>
<dbReference type="SUPFAM" id="SSF52200">
    <property type="entry name" value="Toll/Interleukin receptor TIR domain"/>
    <property type="match status" value="1"/>
</dbReference>
<keyword evidence="5" id="KW-1185">Reference proteome</keyword>
<dbReference type="Proteomes" id="UP000887568">
    <property type="component" value="Unplaced"/>
</dbReference>
<sequence>MATNISPGLFHLDLPFNKPELTKDAFKMKLLDIEADLEARKGRPEELAILNLIGVFNCRLERYKDAEEKFRDVLSKDEHNLNALANMQYVLDKLYRTVEGRRYKSKLDMFLSKSTEEAVGVRMKARCLAEQAYAYACDMHTDHDSVGRERFVESNDLFQRALDLGGDLVEMAEKDFWKFCIAKNAHKIFDRLSYSEHQAQATDYMDKAIENFYEITQKDPGDAKYQGESWRHLADILRKVQERKYCSSDHLPEYLAKYIEDPELCMKKALECDPDNPRILARYGNFLYHHKRYKTEEALRLLNKSIALDKGDYNFYAFSTRGTVRLKFYNWKMRKATEDRERHSKPERSVLELAKFDMERAIDIRHASWDLRNIAEVCHLLAQCDPDEPKESKRQYLEKEFEYLKRAADCEAGNRLMSVKRLLGRCLFDLGHYRESIKSFGEALNLQPATSQYTGYFYEQFRSYLCLLQSDPKDDSPLKEMAQSLRQAVAKYGTSALFKHGFGKLRAEYKHELQVFADYCETIQNNDSLLYVLTSNEPPGPFAPPRRPGGLLKESWENPEKEDHGVGEPDKGNSKTLDIDSLSPVALSEQAPSLIDAGKDVAPSPDTDGAAASLVEGIRSMAITDSPPEKGSDPTLKDFDFFVIHTANDAEWVHEELLPKLGMRKLKGSTTQENSLAGSFVLSNELHLMESSACILFVLTSGFETECKFPMHHALKLKKAGHVIFPLRRDKYAVPRELQDILSCFDATQERVNWDKLAQDIKRQIDAAKDFEHA</sequence>
<dbReference type="PANTHER" id="PTHR16253">
    <property type="entry name" value="TETRATRICOPEPTIDE REPEAT PROTEIN 22"/>
    <property type="match status" value="1"/>
</dbReference>
<reference evidence="4" key="1">
    <citation type="submission" date="2022-11" db="UniProtKB">
        <authorList>
            <consortium name="EnsemblMetazoa"/>
        </authorList>
    </citation>
    <scope>IDENTIFICATION</scope>
</reference>
<protein>
    <recommendedName>
        <fullName evidence="3">TIR domain-containing protein</fullName>
    </recommendedName>
</protein>
<evidence type="ECO:0000259" key="3">
    <source>
        <dbReference type="PROSITE" id="PS50104"/>
    </source>
</evidence>
<dbReference type="GeneID" id="119742383"/>
<organism evidence="4 5">
    <name type="scientific">Patiria miniata</name>
    <name type="common">Bat star</name>
    <name type="synonym">Asterina miniata</name>
    <dbReference type="NCBI Taxonomy" id="46514"/>
    <lineage>
        <taxon>Eukaryota</taxon>
        <taxon>Metazoa</taxon>
        <taxon>Echinodermata</taxon>
        <taxon>Eleutherozoa</taxon>
        <taxon>Asterozoa</taxon>
        <taxon>Asteroidea</taxon>
        <taxon>Valvatacea</taxon>
        <taxon>Valvatida</taxon>
        <taxon>Asterinidae</taxon>
        <taxon>Patiria</taxon>
    </lineage>
</organism>
<dbReference type="InterPro" id="IPR000157">
    <property type="entry name" value="TIR_dom"/>
</dbReference>
<evidence type="ECO:0000313" key="4">
    <source>
        <dbReference type="EnsemblMetazoa" id="XP_038074210.1"/>
    </source>
</evidence>
<dbReference type="PROSITE" id="PS50104">
    <property type="entry name" value="TIR"/>
    <property type="match status" value="1"/>
</dbReference>
<dbReference type="SUPFAM" id="SSF48452">
    <property type="entry name" value="TPR-like"/>
    <property type="match status" value="2"/>
</dbReference>
<dbReference type="InterPro" id="IPR035897">
    <property type="entry name" value="Toll_tir_struct_dom_sf"/>
</dbReference>
<evidence type="ECO:0000256" key="2">
    <source>
        <dbReference type="SAM" id="MobiDB-lite"/>
    </source>
</evidence>
<dbReference type="Gene3D" id="3.40.50.10140">
    <property type="entry name" value="Toll/interleukin-1 receptor homology (TIR) domain"/>
    <property type="match status" value="1"/>
</dbReference>
<dbReference type="AlphaFoldDB" id="A0A914BEB7"/>
<dbReference type="PANTHER" id="PTHR16253:SF0">
    <property type="entry name" value="TETRATRICOPEPTIDE REPEAT PROTEIN 22"/>
    <property type="match status" value="1"/>
</dbReference>